<dbReference type="EC" id="2.7.7.7" evidence="2 18"/>
<organism evidence="21 22">
    <name type="scientific">Simonsiella muelleri ATCC 29453</name>
    <dbReference type="NCBI Taxonomy" id="641147"/>
    <lineage>
        <taxon>Bacteria</taxon>
        <taxon>Pseudomonadati</taxon>
        <taxon>Pseudomonadota</taxon>
        <taxon>Betaproteobacteria</taxon>
        <taxon>Neisseriales</taxon>
        <taxon>Neisseriaceae</taxon>
        <taxon>Simonsiella</taxon>
    </lineage>
</organism>
<dbReference type="NCBIfam" id="TIGR01406">
    <property type="entry name" value="dnaQ_proteo"/>
    <property type="match status" value="1"/>
</dbReference>
<feature type="binding site" evidence="16">
    <location>
        <position position="61"/>
    </location>
    <ligand>
        <name>substrate</name>
    </ligand>
</feature>
<evidence type="ECO:0000256" key="15">
    <source>
        <dbReference type="PIRSR" id="PIRSR606309-1"/>
    </source>
</evidence>
<feature type="binding site" evidence="16">
    <location>
        <position position="13"/>
    </location>
    <ligand>
        <name>substrate</name>
    </ligand>
</feature>
<feature type="binding site" evidence="17">
    <location>
        <position position="15"/>
    </location>
    <ligand>
        <name>a divalent metal cation</name>
        <dbReference type="ChEBI" id="CHEBI:60240"/>
        <label>1</label>
        <note>catalytic</note>
    </ligand>
</feature>
<keyword evidence="22" id="KW-1185">Reference proteome</keyword>
<evidence type="ECO:0000256" key="12">
    <source>
        <dbReference type="ARBA" id="ARBA00022932"/>
    </source>
</evidence>
<dbReference type="eggNOG" id="COG0847">
    <property type="taxonomic scope" value="Bacteria"/>
</dbReference>
<dbReference type="CDD" id="cd06131">
    <property type="entry name" value="DNA_pol_III_epsilon_Ecoli_like"/>
    <property type="match status" value="1"/>
</dbReference>
<evidence type="ECO:0000256" key="13">
    <source>
        <dbReference type="ARBA" id="ARBA00023211"/>
    </source>
</evidence>
<dbReference type="GO" id="GO:0046872">
    <property type="term" value="F:metal ion binding"/>
    <property type="evidence" value="ECO:0007669"/>
    <property type="project" value="UniProtKB-KW"/>
</dbReference>
<evidence type="ECO:0000256" key="8">
    <source>
        <dbReference type="ARBA" id="ARBA00022723"/>
    </source>
</evidence>
<dbReference type="PANTHER" id="PTHR30231">
    <property type="entry name" value="DNA POLYMERASE III SUBUNIT EPSILON"/>
    <property type="match status" value="1"/>
</dbReference>
<keyword evidence="6 18" id="KW-0235">DNA replication</keyword>
<dbReference type="NCBIfam" id="TIGR00573">
    <property type="entry name" value="dnaq"/>
    <property type="match status" value="1"/>
</dbReference>
<evidence type="ECO:0000256" key="19">
    <source>
        <dbReference type="SAM" id="MobiDB-lite"/>
    </source>
</evidence>
<dbReference type="PANTHER" id="PTHR30231:SF41">
    <property type="entry name" value="DNA POLYMERASE III SUBUNIT EPSILON"/>
    <property type="match status" value="1"/>
</dbReference>
<dbReference type="InterPro" id="IPR013520">
    <property type="entry name" value="Ribonucl_H"/>
</dbReference>
<evidence type="ECO:0000259" key="20">
    <source>
        <dbReference type="SMART" id="SM00479"/>
    </source>
</evidence>
<dbReference type="GO" id="GO:0008408">
    <property type="term" value="F:3'-5' exonuclease activity"/>
    <property type="evidence" value="ECO:0007669"/>
    <property type="project" value="TreeGrafter"/>
</dbReference>
<evidence type="ECO:0000256" key="6">
    <source>
        <dbReference type="ARBA" id="ARBA00022705"/>
    </source>
</evidence>
<keyword evidence="13 17" id="KW-0464">Manganese</keyword>
<evidence type="ECO:0000256" key="2">
    <source>
        <dbReference type="ARBA" id="ARBA00012417"/>
    </source>
</evidence>
<dbReference type="Proteomes" id="UP000017813">
    <property type="component" value="Unassembled WGS sequence"/>
</dbReference>
<dbReference type="SUPFAM" id="SSF53098">
    <property type="entry name" value="Ribonuclease H-like"/>
    <property type="match status" value="1"/>
</dbReference>
<feature type="region of interest" description="Disordered" evidence="19">
    <location>
        <begin position="247"/>
        <end position="272"/>
    </location>
</feature>
<feature type="binding site" evidence="16">
    <location>
        <position position="15"/>
    </location>
    <ligand>
        <name>substrate</name>
    </ligand>
</feature>
<sequence length="272" mass="30459">MILDKDKRQIILDTETTGLYANAAENPDRLIEFAGLEMMNRQLTGRNLHLLIHPQREISEEATAVHNITLSQLVDKPIFAQVAQQIFDFIKGAELIIHNAKFDVGFLNAEFARVGLPNVETICEITDTLEMAKNLYHGQKNSLDALCNRLGVDRSKRVFHGALIDCELLSEVYLGMTRGQFSLMADWEDEDENSEINQIVVQHTFQRTGSLKVVLANEDELAAHEAILADLDKTVGGSCIYHADLIDGKSNEPLSEPEPEDDDSDEDEPENI</sequence>
<evidence type="ECO:0000313" key="22">
    <source>
        <dbReference type="Proteomes" id="UP000017813"/>
    </source>
</evidence>
<dbReference type="STRING" id="641147.HMPREF9021_01142"/>
<evidence type="ECO:0000256" key="9">
    <source>
        <dbReference type="ARBA" id="ARBA00022801"/>
    </source>
</evidence>
<comment type="function">
    <text evidence="18">DNA polymerase III is a complex, multichain enzyme responsible for most of the replicative synthesis in bacteria. The epsilon subunit contain the editing function and is a proofreading 3'-5' exonuclease.</text>
</comment>
<dbReference type="AlphaFoldDB" id="V9HL69"/>
<dbReference type="HOGENOM" id="CLU_047806_2_0_4"/>
<dbReference type="InterPro" id="IPR012337">
    <property type="entry name" value="RNaseH-like_sf"/>
</dbReference>
<keyword evidence="12 18" id="KW-0239">DNA-directed DNA polymerase</keyword>
<keyword evidence="10 18" id="KW-0269">Exonuclease</keyword>
<dbReference type="GO" id="GO:0003677">
    <property type="term" value="F:DNA binding"/>
    <property type="evidence" value="ECO:0007669"/>
    <property type="project" value="InterPro"/>
</dbReference>
<keyword evidence="11 17" id="KW-0460">Magnesium</keyword>
<dbReference type="RefSeq" id="WP_002641786.1">
    <property type="nucleotide sequence ID" value="NZ_CP019448.1"/>
</dbReference>
<dbReference type="Gene3D" id="3.30.420.10">
    <property type="entry name" value="Ribonuclease H-like superfamily/Ribonuclease H"/>
    <property type="match status" value="1"/>
</dbReference>
<dbReference type="GO" id="GO:0003887">
    <property type="term" value="F:DNA-directed DNA polymerase activity"/>
    <property type="evidence" value="ECO:0007669"/>
    <property type="project" value="UniProtKB-KW"/>
</dbReference>
<feature type="binding site" evidence="16">
    <location>
        <position position="165"/>
    </location>
    <ligand>
        <name>substrate</name>
    </ligand>
</feature>
<evidence type="ECO:0000256" key="5">
    <source>
        <dbReference type="ARBA" id="ARBA00022695"/>
    </source>
</evidence>
<dbReference type="InterPro" id="IPR006054">
    <property type="entry name" value="DnaQ"/>
</dbReference>
<comment type="subunit">
    <text evidence="18">DNA polymerase III contains a core (composed of alpha, epsilon and theta chains) that associates with a tau subunit. This core dimerizes to form the POLIII' complex. PolIII' associates with the gamma complex (composed of gamma, delta, delta', psi and chi chains) and with the beta chain to form the complete DNA polymerase III complex.</text>
</comment>
<dbReference type="KEGG" id="smur:BWP33_04325"/>
<protein>
    <recommendedName>
        <fullName evidence="3 18">DNA polymerase III subunit epsilon</fullName>
        <ecNumber evidence="2 18">2.7.7.7</ecNumber>
    </recommendedName>
</protein>
<keyword evidence="7 18" id="KW-0540">Nuclease</keyword>
<keyword evidence="5 18" id="KW-0548">Nucleotidyltransferase</keyword>
<feature type="compositionally biased region" description="Acidic residues" evidence="19">
    <location>
        <begin position="255"/>
        <end position="272"/>
    </location>
</feature>
<dbReference type="GO" id="GO:0045004">
    <property type="term" value="P:DNA replication proofreading"/>
    <property type="evidence" value="ECO:0007669"/>
    <property type="project" value="TreeGrafter"/>
</dbReference>
<evidence type="ECO:0000256" key="17">
    <source>
        <dbReference type="PIRSR" id="PIRSR606309-3"/>
    </source>
</evidence>
<evidence type="ECO:0000256" key="7">
    <source>
        <dbReference type="ARBA" id="ARBA00022722"/>
    </source>
</evidence>
<dbReference type="EMBL" id="ADCY02000024">
    <property type="protein sequence ID" value="EFG30914.1"/>
    <property type="molecule type" value="Genomic_DNA"/>
</dbReference>
<feature type="active site" description="Proton acceptor" evidence="15">
    <location>
        <position position="160"/>
    </location>
</feature>
<name>V9HL69_9NEIS</name>
<dbReference type="FunFam" id="3.30.420.10:FF:000012">
    <property type="entry name" value="DNA polymerase III subunit epsilon"/>
    <property type="match status" value="1"/>
</dbReference>
<evidence type="ECO:0000256" key="4">
    <source>
        <dbReference type="ARBA" id="ARBA00022679"/>
    </source>
</evidence>
<dbReference type="InterPro" id="IPR036397">
    <property type="entry name" value="RNaseH_sf"/>
</dbReference>
<dbReference type="GO" id="GO:0005829">
    <property type="term" value="C:cytosol"/>
    <property type="evidence" value="ECO:0007669"/>
    <property type="project" value="TreeGrafter"/>
</dbReference>
<gene>
    <name evidence="18" type="primary">dnaQ</name>
    <name evidence="21" type="ORF">HMPREF9021_01142</name>
</gene>
<comment type="catalytic activity">
    <reaction evidence="14 18">
        <text>DNA(n) + a 2'-deoxyribonucleoside 5'-triphosphate = DNA(n+1) + diphosphate</text>
        <dbReference type="Rhea" id="RHEA:22508"/>
        <dbReference type="Rhea" id="RHEA-COMP:17339"/>
        <dbReference type="Rhea" id="RHEA-COMP:17340"/>
        <dbReference type="ChEBI" id="CHEBI:33019"/>
        <dbReference type="ChEBI" id="CHEBI:61560"/>
        <dbReference type="ChEBI" id="CHEBI:173112"/>
        <dbReference type="EC" id="2.7.7.7"/>
    </reaction>
</comment>
<evidence type="ECO:0000256" key="16">
    <source>
        <dbReference type="PIRSR" id="PIRSR606309-2"/>
    </source>
</evidence>
<dbReference type="NCBIfam" id="NF004316">
    <property type="entry name" value="PRK05711.1"/>
    <property type="match status" value="1"/>
</dbReference>
<dbReference type="Pfam" id="PF00929">
    <property type="entry name" value="RNase_T"/>
    <property type="match status" value="1"/>
</dbReference>
<keyword evidence="4 18" id="KW-0808">Transferase</keyword>
<reference evidence="21 22" key="1">
    <citation type="submission" date="2010-03" db="EMBL/GenBank/DDBJ databases">
        <authorList>
            <consortium name="The Broad Institute Genome Sequencing Platform"/>
            <person name="Ward D."/>
            <person name="Earl A."/>
            <person name="Feldgarden M."/>
            <person name="Gevers D."/>
            <person name="Young S."/>
            <person name="Zeng Q."/>
            <person name="Koehrsen M."/>
            <person name="Alvarado L."/>
            <person name="Berlin A.M."/>
            <person name="Borenstein D."/>
            <person name="Chapman S.B."/>
            <person name="Chen Z."/>
            <person name="Engels R."/>
            <person name="Freedman E."/>
            <person name="Gellesch M."/>
            <person name="Goldberg J."/>
            <person name="Griggs A."/>
            <person name="Gujja S."/>
            <person name="Heilman E.R."/>
            <person name="Heiman D.I."/>
            <person name="Hepburn T.A."/>
            <person name="Howarth C."/>
            <person name="Jen D."/>
            <person name="Larson L."/>
            <person name="Mehta T."/>
            <person name="Park D."/>
            <person name="Pearson M."/>
            <person name="Richards J."/>
            <person name="Roberts A."/>
            <person name="Saif S."/>
            <person name="Shea T.D."/>
            <person name="Shenoy N."/>
            <person name="Sisk P."/>
            <person name="Stolte C."/>
            <person name="Sykes S.N."/>
            <person name="Walk T."/>
            <person name="White J."/>
            <person name="Yandava C."/>
            <person name="Izard J."/>
            <person name="Baranova O.V."/>
            <person name="Blanton J.M."/>
            <person name="Tanner A.C."/>
            <person name="Dewhirst F."/>
            <person name="Haas B."/>
            <person name="Nusbaum C."/>
            <person name="Birren B."/>
        </authorList>
    </citation>
    <scope>NUCLEOTIDE SEQUENCE [LARGE SCALE GENOMIC DNA]</scope>
    <source>
        <strain evidence="21 22">ATCC 29453</strain>
    </source>
</reference>
<keyword evidence="9 18" id="KW-0378">Hydrolase</keyword>
<dbReference type="InterPro" id="IPR006309">
    <property type="entry name" value="DnaQ_proteo"/>
</dbReference>
<evidence type="ECO:0000256" key="10">
    <source>
        <dbReference type="ARBA" id="ARBA00022839"/>
    </source>
</evidence>
<feature type="binding site" evidence="16">
    <location>
        <position position="66"/>
    </location>
    <ligand>
        <name>substrate</name>
    </ligand>
</feature>
<feature type="domain" description="Exonuclease" evidence="20">
    <location>
        <begin position="8"/>
        <end position="182"/>
    </location>
</feature>
<comment type="caution">
    <text evidence="21">The sequence shown here is derived from an EMBL/GenBank/DDBJ whole genome shotgun (WGS) entry which is preliminary data.</text>
</comment>
<evidence type="ECO:0000256" key="1">
    <source>
        <dbReference type="ARBA" id="ARBA00001936"/>
    </source>
</evidence>
<keyword evidence="8 17" id="KW-0479">Metal-binding</keyword>
<evidence type="ECO:0000256" key="11">
    <source>
        <dbReference type="ARBA" id="ARBA00022842"/>
    </source>
</evidence>
<dbReference type="SMART" id="SM00479">
    <property type="entry name" value="EXOIII"/>
    <property type="match status" value="1"/>
</dbReference>
<comment type="cofactor">
    <cofactor evidence="1 18">
        <name>Mn(2+)</name>
        <dbReference type="ChEBI" id="CHEBI:29035"/>
    </cofactor>
</comment>
<comment type="cofactor">
    <cofactor evidence="17">
        <name>Mg(2+)</name>
        <dbReference type="ChEBI" id="CHEBI:18420"/>
    </cofactor>
    <cofactor evidence="17">
        <name>Mn(2+)</name>
        <dbReference type="ChEBI" id="CHEBI:29035"/>
    </cofactor>
    <text evidence="17">Binds 2 divalent metal cations. Magnesium or manganese.</text>
</comment>
<evidence type="ECO:0000256" key="18">
    <source>
        <dbReference type="RuleBase" id="RU364087"/>
    </source>
</evidence>
<dbReference type="OrthoDB" id="9804290at2"/>
<evidence type="ECO:0000313" key="21">
    <source>
        <dbReference type="EMBL" id="EFG30914.1"/>
    </source>
</evidence>
<feature type="binding site" evidence="17">
    <location>
        <position position="165"/>
    </location>
    <ligand>
        <name>a divalent metal cation</name>
        <dbReference type="ChEBI" id="CHEBI:60240"/>
        <label>1</label>
        <note>catalytic</note>
    </ligand>
</feature>
<evidence type="ECO:0000256" key="3">
    <source>
        <dbReference type="ARBA" id="ARBA00020352"/>
    </source>
</evidence>
<reference evidence="21 22" key="2">
    <citation type="submission" date="2011-10" db="EMBL/GenBank/DDBJ databases">
        <title>The Genome Sequence of Simonsiella muelleri ATCC 29453.</title>
        <authorList>
            <consortium name="The Broad Institute Genome Sequencing Platform"/>
            <consortium name="The Broad Institute Genome Sequencing Center for Infectious Disease"/>
            <person name="Earl A."/>
            <person name="Ward D."/>
            <person name="Feldgarden M."/>
            <person name="Gevers D."/>
            <person name="Izard J."/>
            <person name="Baranova O.V."/>
            <person name="Blanton J.M."/>
            <person name="Tanner A.C."/>
            <person name="Dewhirst F."/>
            <person name="Young S.K."/>
            <person name="Zeng Q."/>
            <person name="Gargeya S."/>
            <person name="Fitzgerald M."/>
            <person name="Haas B."/>
            <person name="Abouelleil A."/>
            <person name="Alvarado L."/>
            <person name="Arachchi H.M."/>
            <person name="Berlin A."/>
            <person name="Brown A."/>
            <person name="Chapman S.B."/>
            <person name="Chen Z."/>
            <person name="Dunbar C."/>
            <person name="Freedman E."/>
            <person name="Gearin G."/>
            <person name="Goldberg J."/>
            <person name="Griggs A."/>
            <person name="Gujja S."/>
            <person name="Heiman D."/>
            <person name="Howarth C."/>
            <person name="Larson L."/>
            <person name="Lui A."/>
            <person name="MacDonald P.J.P."/>
            <person name="Montmayeur A."/>
            <person name="Murphy C."/>
            <person name="Neiman D."/>
            <person name="Pearson M."/>
            <person name="Priest M."/>
            <person name="Roberts A."/>
            <person name="Saif S."/>
            <person name="Shea T."/>
            <person name="Shenoy N."/>
            <person name="Sisk P."/>
            <person name="Stolte C."/>
            <person name="Sykes S."/>
            <person name="Wortman J."/>
            <person name="Nusbaum C."/>
            <person name="Birren B."/>
        </authorList>
    </citation>
    <scope>NUCLEOTIDE SEQUENCE [LARGE SCALE GENOMIC DNA]</scope>
    <source>
        <strain evidence="21 22">ATCC 29453</strain>
    </source>
</reference>
<accession>V9HL69</accession>
<proteinExistence type="predicted"/>
<evidence type="ECO:0000256" key="14">
    <source>
        <dbReference type="ARBA" id="ARBA00049244"/>
    </source>
</evidence>
<feature type="binding site" evidence="17">
    <location>
        <position position="13"/>
    </location>
    <ligand>
        <name>a divalent metal cation</name>
        <dbReference type="ChEBI" id="CHEBI:60240"/>
        <label>1</label>
        <note>catalytic</note>
    </ligand>
</feature>